<dbReference type="PRINTS" id="PR00035">
    <property type="entry name" value="HTHGNTR"/>
</dbReference>
<evidence type="ECO:0000259" key="4">
    <source>
        <dbReference type="PROSITE" id="PS50949"/>
    </source>
</evidence>
<dbReference type="InterPro" id="IPR036390">
    <property type="entry name" value="WH_DNA-bd_sf"/>
</dbReference>
<dbReference type="InterPro" id="IPR000524">
    <property type="entry name" value="Tscrpt_reg_HTH_GntR"/>
</dbReference>
<keyword evidence="1" id="KW-0805">Transcription regulation</keyword>
<protein>
    <submittedName>
        <fullName evidence="5">FCD domain-containing protein</fullName>
    </submittedName>
</protein>
<dbReference type="RefSeq" id="WP_408622649.1">
    <property type="nucleotide sequence ID" value="NZ_JBEQCT010000002.1"/>
</dbReference>
<dbReference type="Gene3D" id="1.10.10.10">
    <property type="entry name" value="Winged helix-like DNA-binding domain superfamily/Winged helix DNA-binding domain"/>
    <property type="match status" value="1"/>
</dbReference>
<dbReference type="Gene3D" id="1.20.120.530">
    <property type="entry name" value="GntR ligand-binding domain-like"/>
    <property type="match status" value="1"/>
</dbReference>
<dbReference type="InterPro" id="IPR011711">
    <property type="entry name" value="GntR_C"/>
</dbReference>
<dbReference type="PROSITE" id="PS50949">
    <property type="entry name" value="HTH_GNTR"/>
    <property type="match status" value="1"/>
</dbReference>
<name>A0ABW9G490_9GAMM</name>
<evidence type="ECO:0000256" key="2">
    <source>
        <dbReference type="ARBA" id="ARBA00023125"/>
    </source>
</evidence>
<dbReference type="Pfam" id="PF07729">
    <property type="entry name" value="FCD"/>
    <property type="match status" value="1"/>
</dbReference>
<dbReference type="SUPFAM" id="SSF46785">
    <property type="entry name" value="Winged helix' DNA-binding domain"/>
    <property type="match status" value="1"/>
</dbReference>
<reference evidence="5 6" key="1">
    <citation type="journal article" date="2013" name="Int. J. Syst. Evol. Microbiol.">
        <title>Celerinatantimonas yamalensis sp. nov., a cold-adapted diazotrophic bacterium from a cold permafrost brine.</title>
        <authorList>
            <person name="Shcherbakova V."/>
            <person name="Chuvilskaya N."/>
            <person name="Rivkina E."/>
            <person name="Demidov N."/>
            <person name="Uchaeva V."/>
            <person name="Suetin S."/>
            <person name="Suzina N."/>
            <person name="Gilichinsky D."/>
        </authorList>
    </citation>
    <scope>NUCLEOTIDE SEQUENCE [LARGE SCALE GENOMIC DNA]</scope>
    <source>
        <strain evidence="5 6">C7</strain>
    </source>
</reference>
<organism evidence="5 6">
    <name type="scientific">Celerinatantimonas yamalensis</name>
    <dbReference type="NCBI Taxonomy" id="559956"/>
    <lineage>
        <taxon>Bacteria</taxon>
        <taxon>Pseudomonadati</taxon>
        <taxon>Pseudomonadota</taxon>
        <taxon>Gammaproteobacteria</taxon>
        <taxon>Celerinatantimonadaceae</taxon>
        <taxon>Celerinatantimonas</taxon>
    </lineage>
</organism>
<evidence type="ECO:0000256" key="1">
    <source>
        <dbReference type="ARBA" id="ARBA00023015"/>
    </source>
</evidence>
<dbReference type="SUPFAM" id="SSF48008">
    <property type="entry name" value="GntR ligand-binding domain-like"/>
    <property type="match status" value="1"/>
</dbReference>
<evidence type="ECO:0000313" key="5">
    <source>
        <dbReference type="EMBL" id="MFM2484471.1"/>
    </source>
</evidence>
<dbReference type="SMART" id="SM00895">
    <property type="entry name" value="FCD"/>
    <property type="match status" value="1"/>
</dbReference>
<feature type="domain" description="HTH gntR-type" evidence="4">
    <location>
        <begin position="7"/>
        <end position="75"/>
    </location>
</feature>
<dbReference type="InterPro" id="IPR036388">
    <property type="entry name" value="WH-like_DNA-bd_sf"/>
</dbReference>
<dbReference type="SMART" id="SM00345">
    <property type="entry name" value="HTH_GNTR"/>
    <property type="match status" value="1"/>
</dbReference>
<sequence length="257" mass="29647">MLSREPKRQYQTIGLKLRSLLEQGDYQVGERLPPEREIAQLYDVNRAVVREALIMLELEELIEIRKGSGIYVIAQPAPRPSNTDEQDGIRDDIGPFEYLQARQLFESQLAELAAIQVTKHDIKAMNQALVSEKQALAEGDTSYDGDKSFHLAIAKATQNSLLEEMLESLWLRRQQSPMWKKLHTHITNHSYRKDWLDDHQKILSAIKMKNAVEAKQAMWQHLENVKQRLFELSDVNDPEFDGYLFSSAPLHNIPTLE</sequence>
<keyword evidence="2" id="KW-0238">DNA-binding</keyword>
<keyword evidence="6" id="KW-1185">Reference proteome</keyword>
<dbReference type="EMBL" id="JBEQCT010000002">
    <property type="protein sequence ID" value="MFM2484471.1"/>
    <property type="molecule type" value="Genomic_DNA"/>
</dbReference>
<evidence type="ECO:0000313" key="6">
    <source>
        <dbReference type="Proteomes" id="UP001629953"/>
    </source>
</evidence>
<dbReference type="PANTHER" id="PTHR43537">
    <property type="entry name" value="TRANSCRIPTIONAL REGULATOR, GNTR FAMILY"/>
    <property type="match status" value="1"/>
</dbReference>
<dbReference type="CDD" id="cd07377">
    <property type="entry name" value="WHTH_GntR"/>
    <property type="match status" value="1"/>
</dbReference>
<proteinExistence type="predicted"/>
<comment type="caution">
    <text evidence="5">The sequence shown here is derived from an EMBL/GenBank/DDBJ whole genome shotgun (WGS) entry which is preliminary data.</text>
</comment>
<dbReference type="Pfam" id="PF00392">
    <property type="entry name" value="GntR"/>
    <property type="match status" value="1"/>
</dbReference>
<accession>A0ABW9G490</accession>
<dbReference type="InterPro" id="IPR008920">
    <property type="entry name" value="TF_FadR/GntR_C"/>
</dbReference>
<keyword evidence="3" id="KW-0804">Transcription</keyword>
<dbReference type="Proteomes" id="UP001629953">
    <property type="component" value="Unassembled WGS sequence"/>
</dbReference>
<dbReference type="PANTHER" id="PTHR43537:SF5">
    <property type="entry name" value="UXU OPERON TRANSCRIPTIONAL REGULATOR"/>
    <property type="match status" value="1"/>
</dbReference>
<evidence type="ECO:0000256" key="3">
    <source>
        <dbReference type="ARBA" id="ARBA00023163"/>
    </source>
</evidence>
<gene>
    <name evidence="5" type="ORF">ABUE30_05225</name>
</gene>